<feature type="region of interest" description="Disordered" evidence="1">
    <location>
        <begin position="284"/>
        <end position="311"/>
    </location>
</feature>
<organism evidence="2 3">
    <name type="scientific">Papaver atlanticum</name>
    <dbReference type="NCBI Taxonomy" id="357466"/>
    <lineage>
        <taxon>Eukaryota</taxon>
        <taxon>Viridiplantae</taxon>
        <taxon>Streptophyta</taxon>
        <taxon>Embryophyta</taxon>
        <taxon>Tracheophyta</taxon>
        <taxon>Spermatophyta</taxon>
        <taxon>Magnoliopsida</taxon>
        <taxon>Ranunculales</taxon>
        <taxon>Papaveraceae</taxon>
        <taxon>Papaveroideae</taxon>
        <taxon>Papaver</taxon>
    </lineage>
</organism>
<feature type="region of interest" description="Disordered" evidence="1">
    <location>
        <begin position="366"/>
        <end position="389"/>
    </location>
</feature>
<dbReference type="EMBL" id="JAJJMB010007966">
    <property type="protein sequence ID" value="KAI3926623.1"/>
    <property type="molecule type" value="Genomic_DNA"/>
</dbReference>
<reference evidence="2" key="1">
    <citation type="submission" date="2022-04" db="EMBL/GenBank/DDBJ databases">
        <title>A functionally conserved STORR gene fusion in Papaver species that diverged 16.8 million years ago.</title>
        <authorList>
            <person name="Catania T."/>
        </authorList>
    </citation>
    <scope>NUCLEOTIDE SEQUENCE</scope>
    <source>
        <strain evidence="2">S-188037</strain>
    </source>
</reference>
<protein>
    <submittedName>
        <fullName evidence="2">Uncharacterized protein</fullName>
    </submittedName>
</protein>
<evidence type="ECO:0000313" key="3">
    <source>
        <dbReference type="Proteomes" id="UP001202328"/>
    </source>
</evidence>
<proteinExistence type="predicted"/>
<accession>A0AAD4XMU7</accession>
<sequence>MSRIKRAKRESCSSSSSIYLDSEYQHKYETVFSDKNMISERFIDYESFPNYPISQCFSGNNMIKSFLHIQGPAPLVPVRLFYNHIHSCSPKDQCFQTFIEGKIHKITPDVIADVLGLVRPTDAVLYPPTSEDDLIVSKEKFRNAVYLDEYLNMPCDQRNIKLKHLKPIISVLVRIRQLNILPKGSNYQNTNLESVYLSFLLLHGYPVDLSYVIWHTMAFISPDRRLRSVPYGIIVGQLLSYLGHPFPADCLCADVPDPLDLKFLSRFRLPCDLQYIKDGPLYEPSSTSTSLSSPPPAACSDDQKDPSVEPSVSFDQGHLFNSIQSIQHTMEVVLSYSEQQHKELGQQREMIDRIARQQDCLVRVQAQEHDGPSNEPHSCNVPPPPSMDGDVVVDHSELLPPNDSPTEQSGELVRLSKLIQSLGDTVEKITVDYLACHQNHLEQQFVQQQNMISKIASRQDRFEQQHEEFLQQQKVADRIAHRLDHLEMIDCIARQQDCLDRDPALNHVIPVDGDSTVKVETVPRYSTLDQPVEASQLCPVLHTPHPYPHQKKNCGQRCSWNMKFVRNVASLMTWGPRY</sequence>
<keyword evidence="3" id="KW-1185">Reference proteome</keyword>
<name>A0AAD4XMU7_9MAGN</name>
<dbReference type="AlphaFoldDB" id="A0AAD4XMU7"/>
<dbReference type="Proteomes" id="UP001202328">
    <property type="component" value="Unassembled WGS sequence"/>
</dbReference>
<evidence type="ECO:0000313" key="2">
    <source>
        <dbReference type="EMBL" id="KAI3926623.1"/>
    </source>
</evidence>
<evidence type="ECO:0000256" key="1">
    <source>
        <dbReference type="SAM" id="MobiDB-lite"/>
    </source>
</evidence>
<gene>
    <name evidence="2" type="ORF">MKW98_014270</name>
</gene>
<comment type="caution">
    <text evidence="2">The sequence shown here is derived from an EMBL/GenBank/DDBJ whole genome shotgun (WGS) entry which is preliminary data.</text>
</comment>